<dbReference type="Proteomes" id="UP000373149">
    <property type="component" value="Unassembled WGS sequence"/>
</dbReference>
<gene>
    <name evidence="3" type="ORF">FPZ41_01960</name>
</gene>
<organism evidence="3 4">
    <name type="scientific">Streptomyces acidicola</name>
    <dbReference type="NCBI Taxonomy" id="2596892"/>
    <lineage>
        <taxon>Bacteria</taxon>
        <taxon>Bacillati</taxon>
        <taxon>Actinomycetota</taxon>
        <taxon>Actinomycetes</taxon>
        <taxon>Kitasatosporales</taxon>
        <taxon>Streptomycetaceae</taxon>
        <taxon>Streptomyces</taxon>
    </lineage>
</organism>
<dbReference type="SUPFAM" id="SSF55469">
    <property type="entry name" value="FMN-dependent nitroreductase-like"/>
    <property type="match status" value="1"/>
</dbReference>
<dbReference type="Pfam" id="PF00881">
    <property type="entry name" value="Nitroreductase"/>
    <property type="match status" value="1"/>
</dbReference>
<name>A0A5N8WJ15_9ACTN</name>
<keyword evidence="4" id="KW-1185">Reference proteome</keyword>
<evidence type="ECO:0000259" key="2">
    <source>
        <dbReference type="Pfam" id="PF00881"/>
    </source>
</evidence>
<reference evidence="3 4" key="1">
    <citation type="submission" date="2019-09" db="EMBL/GenBank/DDBJ databases">
        <authorList>
            <person name="Duangmal K."/>
            <person name="Teo W.F.A."/>
            <person name="Lipun K."/>
        </authorList>
    </citation>
    <scope>NUCLEOTIDE SEQUENCE [LARGE SCALE GENOMIC DNA]</scope>
    <source>
        <strain evidence="3 4">K1PN6</strain>
    </source>
</reference>
<feature type="domain" description="Nitroreductase" evidence="2">
    <location>
        <begin position="40"/>
        <end position="201"/>
    </location>
</feature>
<dbReference type="AlphaFoldDB" id="A0A5N8WJ15"/>
<dbReference type="NCBIfam" id="NF003768">
    <property type="entry name" value="PRK05365.1"/>
    <property type="match status" value="1"/>
</dbReference>
<comment type="caution">
    <text evidence="3">The sequence shown here is derived from an EMBL/GenBank/DDBJ whole genome shotgun (WGS) entry which is preliminary data.</text>
</comment>
<dbReference type="InterPro" id="IPR000415">
    <property type="entry name" value="Nitroreductase-like"/>
</dbReference>
<dbReference type="PANTHER" id="PTHR43543:SF1">
    <property type="entry name" value="MALONIC SEMIALDEHYDE REDUCTASE RUTE-RELATED"/>
    <property type="match status" value="1"/>
</dbReference>
<accession>A0A5N8WJ15</accession>
<evidence type="ECO:0000256" key="1">
    <source>
        <dbReference type="SAM" id="MobiDB-lite"/>
    </source>
</evidence>
<keyword evidence="3" id="KW-0560">Oxidoreductase</keyword>
<dbReference type="InterPro" id="IPR050461">
    <property type="entry name" value="Nitroreductase_HadB/RutE"/>
</dbReference>
<protein>
    <submittedName>
        <fullName evidence="3">Malonic semialdehyde reductase</fullName>
        <ecNumber evidence="3">1.1.1.298</ecNumber>
    </submittedName>
</protein>
<dbReference type="Gene3D" id="3.40.109.10">
    <property type="entry name" value="NADH Oxidase"/>
    <property type="match status" value="1"/>
</dbReference>
<sequence>MTTHLSSPGSGPPSPVPLEGLQDHDGLDAAGRRLLFQDARTVRTFSGRPVPDELLVDLWNLAQWPPTALNSQPLRIVHVRSPGGKQRLLPLVDEGNREKTRQAPVTSVLAADLRFHDRLPELFPVHEGLREVFEARGRPHRDDHARFNTALQIGYFLLAARAVGLSAGPMAGFDSAAVTREFLVTDHTDHVSALLLVNLGYPGAEAYRPRLPRLPVGEVVGWA</sequence>
<dbReference type="EMBL" id="VMNX01000002">
    <property type="protein sequence ID" value="MPY47421.1"/>
    <property type="molecule type" value="Genomic_DNA"/>
</dbReference>
<evidence type="ECO:0000313" key="4">
    <source>
        <dbReference type="Proteomes" id="UP000373149"/>
    </source>
</evidence>
<dbReference type="InterPro" id="IPR029479">
    <property type="entry name" value="Nitroreductase"/>
</dbReference>
<dbReference type="PANTHER" id="PTHR43543">
    <property type="entry name" value="MALONIC SEMIALDEHYDE REDUCTASE RUTE-RELATED"/>
    <property type="match status" value="1"/>
</dbReference>
<evidence type="ECO:0000313" key="3">
    <source>
        <dbReference type="EMBL" id="MPY47421.1"/>
    </source>
</evidence>
<feature type="region of interest" description="Disordered" evidence="1">
    <location>
        <begin position="1"/>
        <end position="24"/>
    </location>
</feature>
<dbReference type="RefSeq" id="WP_152858244.1">
    <property type="nucleotide sequence ID" value="NZ_VMNX01000002.1"/>
</dbReference>
<proteinExistence type="predicted"/>
<dbReference type="EC" id="1.1.1.298" evidence="3"/>
<dbReference type="GO" id="GO:0035527">
    <property type="term" value="F:3-hydroxypropionate dehydrogenase (NADP+) activity"/>
    <property type="evidence" value="ECO:0007669"/>
    <property type="project" value="UniProtKB-EC"/>
</dbReference>